<sequence>MTRAFGIARSIAMYHGIPGRQRRMREFYAAFLGPGDLAFDVGAHAGNRVRAWRGLGARVVAIEPQPDFVRMLRLFFARDDDVTVVPAALGARRGTGRLGISRATPTVSTMSQDWRRTVAGDAGFARVRWTDTVPVEVLTLDDLIAVHGVPAFCKIDVEGFEADVLAGLSQRLPALSFEYLPAAHDAALAALARLEALGRHVYRYSPVETMTWDRAATGDRWLSAGELEAVLDRRRPLARSGDVYARPASSRGPARPAS</sequence>
<dbReference type="Gene3D" id="3.40.50.150">
    <property type="entry name" value="Vaccinia Virus protein VP39"/>
    <property type="match status" value="1"/>
</dbReference>
<dbReference type="PANTHER" id="PTHR34203">
    <property type="entry name" value="METHYLTRANSFERASE, FKBM FAMILY PROTEIN"/>
    <property type="match status" value="1"/>
</dbReference>
<reference evidence="2 3" key="1">
    <citation type="submission" date="2021-03" db="EMBL/GenBank/DDBJ databases">
        <title>Sequencing the genomes of 1000 actinobacteria strains.</title>
        <authorList>
            <person name="Klenk H.-P."/>
        </authorList>
    </citation>
    <scope>NUCLEOTIDE SEQUENCE [LARGE SCALE GENOMIC DNA]</scope>
    <source>
        <strain evidence="2 3">DSM 45256</strain>
    </source>
</reference>
<dbReference type="NCBIfam" id="TIGR01444">
    <property type="entry name" value="fkbM_fam"/>
    <property type="match status" value="1"/>
</dbReference>
<keyword evidence="2" id="KW-0489">Methyltransferase</keyword>
<evidence type="ECO:0000259" key="1">
    <source>
        <dbReference type="Pfam" id="PF05050"/>
    </source>
</evidence>
<evidence type="ECO:0000313" key="2">
    <source>
        <dbReference type="EMBL" id="MBP2368979.1"/>
    </source>
</evidence>
<name>A0ABS4VZU2_9PSEU</name>
<dbReference type="Proteomes" id="UP001519295">
    <property type="component" value="Unassembled WGS sequence"/>
</dbReference>
<dbReference type="SUPFAM" id="SSF53335">
    <property type="entry name" value="S-adenosyl-L-methionine-dependent methyltransferases"/>
    <property type="match status" value="1"/>
</dbReference>
<comment type="caution">
    <text evidence="2">The sequence shown here is derived from an EMBL/GenBank/DDBJ whole genome shotgun (WGS) entry which is preliminary data.</text>
</comment>
<dbReference type="GO" id="GO:0008168">
    <property type="term" value="F:methyltransferase activity"/>
    <property type="evidence" value="ECO:0007669"/>
    <property type="project" value="UniProtKB-KW"/>
</dbReference>
<accession>A0ABS4VZU2</accession>
<dbReference type="Pfam" id="PF05050">
    <property type="entry name" value="Methyltransf_21"/>
    <property type="match status" value="1"/>
</dbReference>
<dbReference type="InterPro" id="IPR006342">
    <property type="entry name" value="FkbM_mtfrase"/>
</dbReference>
<dbReference type="InterPro" id="IPR029063">
    <property type="entry name" value="SAM-dependent_MTases_sf"/>
</dbReference>
<dbReference type="InterPro" id="IPR052514">
    <property type="entry name" value="SAM-dependent_MTase"/>
</dbReference>
<proteinExistence type="predicted"/>
<keyword evidence="2" id="KW-0808">Transferase</keyword>
<feature type="domain" description="Methyltransferase FkbM" evidence="1">
    <location>
        <begin position="40"/>
        <end position="172"/>
    </location>
</feature>
<keyword evidence="3" id="KW-1185">Reference proteome</keyword>
<dbReference type="EMBL" id="JAGINU010000001">
    <property type="protein sequence ID" value="MBP2368979.1"/>
    <property type="molecule type" value="Genomic_DNA"/>
</dbReference>
<protein>
    <submittedName>
        <fullName evidence="2">FkbM family methyltransferase</fullName>
    </submittedName>
</protein>
<dbReference type="GO" id="GO:0032259">
    <property type="term" value="P:methylation"/>
    <property type="evidence" value="ECO:0007669"/>
    <property type="project" value="UniProtKB-KW"/>
</dbReference>
<dbReference type="PANTHER" id="PTHR34203:SF15">
    <property type="entry name" value="SLL1173 PROTEIN"/>
    <property type="match status" value="1"/>
</dbReference>
<dbReference type="RefSeq" id="WP_307862548.1">
    <property type="nucleotide sequence ID" value="NZ_JAGINU010000001.1"/>
</dbReference>
<gene>
    <name evidence="2" type="ORF">JOF36_004675</name>
</gene>
<evidence type="ECO:0000313" key="3">
    <source>
        <dbReference type="Proteomes" id="UP001519295"/>
    </source>
</evidence>
<organism evidence="2 3">
    <name type="scientific">Pseudonocardia parietis</name>
    <dbReference type="NCBI Taxonomy" id="570936"/>
    <lineage>
        <taxon>Bacteria</taxon>
        <taxon>Bacillati</taxon>
        <taxon>Actinomycetota</taxon>
        <taxon>Actinomycetes</taxon>
        <taxon>Pseudonocardiales</taxon>
        <taxon>Pseudonocardiaceae</taxon>
        <taxon>Pseudonocardia</taxon>
    </lineage>
</organism>